<keyword evidence="1" id="KW-0732">Signal</keyword>
<dbReference type="EMBL" id="KT246910">
    <property type="protein sequence ID" value="ALL41001.1"/>
    <property type="molecule type" value="mRNA"/>
</dbReference>
<feature type="chain" id="PRO_5006589021" description="Secreted protein" evidence="1">
    <location>
        <begin position="25"/>
        <end position="64"/>
    </location>
</feature>
<proteinExistence type="evidence at transcript level"/>
<reference evidence="2" key="1">
    <citation type="submission" date="2015-07" db="EMBL/GenBank/DDBJ databases">
        <title>Elucidating the P. pachyrhizi secretome and potential effectors.</title>
        <authorList>
            <person name="de Carvalho M.C.C.G."/>
            <person name="Nascimento L.C."/>
            <person name="Darben L.M."/>
            <person name="Polizel-Podanosqui A.M."/>
            <person name="Lopes-Caitar V.S."/>
            <person name="Rocha C.S."/>
            <person name="Qi M."/>
            <person name="Carazolle M."/>
            <person name="Kuwahara M.K."/>
            <person name="Pereira G.A.G."/>
            <person name="Abdelnoor R.V."/>
            <person name="Whitham S.A."/>
            <person name="Marcelino-Guimaraes F.C."/>
        </authorList>
    </citation>
    <scope>NUCLEOTIDE SEQUENCE</scope>
</reference>
<sequence>MLLSMMLFSCIGWFSVRLTKYTEACSSRNIFISSSLMYHSSKNLASNNVSFTQGSNMMGSLGNL</sequence>
<accession>A0A0S1MJD9</accession>
<organism evidence="2">
    <name type="scientific">Phakopsora pachyrhizi</name>
    <name type="common">Asian soybean rust disease fungus</name>
    <dbReference type="NCBI Taxonomy" id="170000"/>
    <lineage>
        <taxon>Eukaryota</taxon>
        <taxon>Fungi</taxon>
        <taxon>Dikarya</taxon>
        <taxon>Basidiomycota</taxon>
        <taxon>Pucciniomycotina</taxon>
        <taxon>Pucciniomycetes</taxon>
        <taxon>Pucciniales</taxon>
        <taxon>Phakopsoraceae</taxon>
        <taxon>Phakopsora</taxon>
    </lineage>
</organism>
<feature type="signal peptide" evidence="1">
    <location>
        <begin position="1"/>
        <end position="24"/>
    </location>
</feature>
<dbReference type="AlphaFoldDB" id="A0A0S1MJD9"/>
<evidence type="ECO:0000313" key="2">
    <source>
        <dbReference type="EMBL" id="ALL41001.1"/>
    </source>
</evidence>
<name>A0A0S1MJD9_PHAPC</name>
<evidence type="ECO:0000256" key="1">
    <source>
        <dbReference type="SAM" id="SignalP"/>
    </source>
</evidence>
<evidence type="ECO:0008006" key="3">
    <source>
        <dbReference type="Google" id="ProtNLM"/>
    </source>
</evidence>
<protein>
    <recommendedName>
        <fullName evidence="3">Secreted protein</fullName>
    </recommendedName>
</protein>